<name>A0A0E9RE49_ANGAN</name>
<dbReference type="EMBL" id="GBXM01081959">
    <property type="protein sequence ID" value="JAH26618.1"/>
    <property type="molecule type" value="Transcribed_RNA"/>
</dbReference>
<dbReference type="AlphaFoldDB" id="A0A0E9RE49"/>
<accession>A0A0E9RE49</accession>
<evidence type="ECO:0000313" key="1">
    <source>
        <dbReference type="EMBL" id="JAH26618.1"/>
    </source>
</evidence>
<sequence>MVSTNQKLSQKKYRKQIAVRQNLKQGINWIPTLECFKRGVPYYLKC</sequence>
<protein>
    <submittedName>
        <fullName evidence="1">Uncharacterized protein</fullName>
    </submittedName>
</protein>
<reference evidence="1" key="2">
    <citation type="journal article" date="2015" name="Fish Shellfish Immunol.">
        <title>Early steps in the European eel (Anguilla anguilla)-Vibrio vulnificus interaction in the gills: Role of the RtxA13 toxin.</title>
        <authorList>
            <person name="Callol A."/>
            <person name="Pajuelo D."/>
            <person name="Ebbesson L."/>
            <person name="Teles M."/>
            <person name="MacKenzie S."/>
            <person name="Amaro C."/>
        </authorList>
    </citation>
    <scope>NUCLEOTIDE SEQUENCE</scope>
</reference>
<reference evidence="1" key="1">
    <citation type="submission" date="2014-11" db="EMBL/GenBank/DDBJ databases">
        <authorList>
            <person name="Amaro Gonzalez C."/>
        </authorList>
    </citation>
    <scope>NUCLEOTIDE SEQUENCE</scope>
</reference>
<proteinExistence type="predicted"/>
<organism evidence="1">
    <name type="scientific">Anguilla anguilla</name>
    <name type="common">European freshwater eel</name>
    <name type="synonym">Muraena anguilla</name>
    <dbReference type="NCBI Taxonomy" id="7936"/>
    <lineage>
        <taxon>Eukaryota</taxon>
        <taxon>Metazoa</taxon>
        <taxon>Chordata</taxon>
        <taxon>Craniata</taxon>
        <taxon>Vertebrata</taxon>
        <taxon>Euteleostomi</taxon>
        <taxon>Actinopterygii</taxon>
        <taxon>Neopterygii</taxon>
        <taxon>Teleostei</taxon>
        <taxon>Anguilliformes</taxon>
        <taxon>Anguillidae</taxon>
        <taxon>Anguilla</taxon>
    </lineage>
</organism>